<gene>
    <name evidence="2" type="ordered locus">XNC1_0259</name>
</gene>
<dbReference type="SUPFAM" id="SSF53041">
    <property type="entry name" value="Resolvase-like"/>
    <property type="match status" value="1"/>
</dbReference>
<dbReference type="GO" id="GO:0003677">
    <property type="term" value="F:DNA binding"/>
    <property type="evidence" value="ECO:0007669"/>
    <property type="project" value="InterPro"/>
</dbReference>
<accession>D3VH62</accession>
<dbReference type="EMBL" id="FN667742">
    <property type="protein sequence ID" value="CBJ88347.1"/>
    <property type="molecule type" value="Genomic_DNA"/>
</dbReference>
<name>D3VH62_XENNA</name>
<evidence type="ECO:0000256" key="1">
    <source>
        <dbReference type="PROSITE-ProRule" id="PRU10137"/>
    </source>
</evidence>
<dbReference type="KEGG" id="xne:XNC1_0259"/>
<dbReference type="GeneID" id="24903448"/>
<evidence type="ECO:0000313" key="2">
    <source>
        <dbReference type="EMBL" id="CBJ88347.1"/>
    </source>
</evidence>
<dbReference type="RefSeq" id="WP_013183197.1">
    <property type="nucleotide sequence ID" value="NC_014228.1"/>
</dbReference>
<proteinExistence type="predicted"/>
<dbReference type="GO" id="GO:0000150">
    <property type="term" value="F:DNA strand exchange activity"/>
    <property type="evidence" value="ECO:0007669"/>
    <property type="project" value="InterPro"/>
</dbReference>
<dbReference type="STRING" id="406817.XNC1_0259"/>
<dbReference type="Proteomes" id="UP000008075">
    <property type="component" value="Chromosome"/>
</dbReference>
<organism evidence="2 3">
    <name type="scientific">Xenorhabdus nematophila (strain ATCC 19061 / DSM 3370 / CCUG 14189 / LMG 1036 / NCIMB 9965 / AN6)</name>
    <dbReference type="NCBI Taxonomy" id="406817"/>
    <lineage>
        <taxon>Bacteria</taxon>
        <taxon>Pseudomonadati</taxon>
        <taxon>Pseudomonadota</taxon>
        <taxon>Gammaproteobacteria</taxon>
        <taxon>Enterobacterales</taxon>
        <taxon>Morganellaceae</taxon>
        <taxon>Xenorhabdus</taxon>
    </lineage>
</organism>
<reference evidence="2 3" key="1">
    <citation type="journal article" date="2011" name="PLoS ONE">
        <title>The entomopathogenic bacterial endosymbionts xenorhabdus and photorhabdus: convergent lifestyles from divergent genomes.</title>
        <authorList>
            <person name="Chaston J.M."/>
            <person name="Suen G."/>
            <person name="Tucker S.L."/>
            <person name="Andersen A.W."/>
            <person name="Bhasin A."/>
            <person name="Bode E."/>
            <person name="Bode H.B."/>
            <person name="Brachmann A.O."/>
            <person name="Cowles C.E."/>
            <person name="Cowles K.N."/>
            <person name="Darby C."/>
            <person name="de Leon L."/>
            <person name="Drace K."/>
            <person name="Du Z."/>
            <person name="Givaudan A."/>
            <person name="Herbert Tran E.E."/>
            <person name="Jewell K.A."/>
            <person name="Knack J.J."/>
            <person name="Krasomil-Osterfeld K.C."/>
            <person name="Kukor R."/>
            <person name="Lanois A."/>
            <person name="Latreille P."/>
            <person name="Leimgruber N.K."/>
            <person name="Lipke C.M."/>
            <person name="Liu R."/>
            <person name="Lu X."/>
            <person name="Martens E.C."/>
            <person name="Marri P.R."/>
            <person name="Medigue C."/>
            <person name="Menard M.L."/>
            <person name="Miller N.M."/>
            <person name="Morales-Soto N."/>
            <person name="Norton S."/>
            <person name="Ogier J.C."/>
            <person name="Orchard S.S."/>
            <person name="Park D."/>
            <person name="Park Y."/>
            <person name="Qurollo B.A."/>
            <person name="Sugar D.R."/>
            <person name="Richards G.R."/>
            <person name="Rouy Z."/>
            <person name="Slominski B."/>
            <person name="Slominski K."/>
            <person name="Snyder H."/>
            <person name="Tjaden B.C."/>
            <person name="van der Hoeven R."/>
            <person name="Welch R.D."/>
            <person name="Wheeler C."/>
            <person name="Xiang B."/>
            <person name="Barbazuk B."/>
            <person name="Gaudriault S."/>
            <person name="Goodner B."/>
            <person name="Slater S.C."/>
            <person name="Forst S."/>
            <person name="Goldman B.S."/>
            <person name="Goodrich-Blair H."/>
        </authorList>
    </citation>
    <scope>NUCLEOTIDE SEQUENCE [LARGE SCALE GENOMIC DNA]</scope>
    <source>
        <strain evidence="3">ATCC 19061 / DSM 3370 / CCUG 14189 / LMG 1036 / NCIMB 9965 / AN6</strain>
    </source>
</reference>
<evidence type="ECO:0000313" key="3">
    <source>
        <dbReference type="Proteomes" id="UP000008075"/>
    </source>
</evidence>
<protein>
    <submittedName>
        <fullName evidence="2">Uncharacterized protein</fullName>
    </submittedName>
</protein>
<dbReference type="AlphaFoldDB" id="D3VH62"/>
<feature type="active site" description="O-(5'-phospho-DNA)-serine intermediate" evidence="1">
    <location>
        <position position="65"/>
    </location>
</feature>
<keyword evidence="3" id="KW-1185">Reference proteome</keyword>
<dbReference type="InterPro" id="IPR006118">
    <property type="entry name" value="Recombinase_CS"/>
</dbReference>
<sequence>MMDSPEKILCKEYGSQGGEDHLVSLNKSIALYKQSKSELYRLFYNSLLCLETFEGDMHYAYIRVSSVDQHVEHQKEALSASGFEIDKIYLVLSH</sequence>
<dbReference type="eggNOG" id="COG1961">
    <property type="taxonomic scope" value="Bacteria"/>
</dbReference>
<dbReference type="PROSITE" id="PS00397">
    <property type="entry name" value="RECOMBINASES_1"/>
    <property type="match status" value="1"/>
</dbReference>
<dbReference type="InterPro" id="IPR036162">
    <property type="entry name" value="Resolvase-like_N_sf"/>
</dbReference>
<dbReference type="HOGENOM" id="CLU_2385421_0_0_6"/>